<dbReference type="Gene3D" id="3.40.190.10">
    <property type="entry name" value="Periplasmic binding protein-like II"/>
    <property type="match status" value="2"/>
</dbReference>
<keyword evidence="7" id="KW-1185">Reference proteome</keyword>
<dbReference type="GO" id="GO:0005829">
    <property type="term" value="C:cytosol"/>
    <property type="evidence" value="ECO:0007669"/>
    <property type="project" value="TreeGrafter"/>
</dbReference>
<comment type="similarity">
    <text evidence="1">Belongs to the LysR transcriptional regulatory family.</text>
</comment>
<dbReference type="SUPFAM" id="SSF46785">
    <property type="entry name" value="Winged helix' DNA-binding domain"/>
    <property type="match status" value="1"/>
</dbReference>
<keyword evidence="3" id="KW-0238">DNA-binding</keyword>
<dbReference type="PANTHER" id="PTHR30419:SF8">
    <property type="entry name" value="NITROGEN ASSIMILATION TRANSCRIPTIONAL ACTIVATOR-RELATED"/>
    <property type="match status" value="1"/>
</dbReference>
<dbReference type="GO" id="GO:0003677">
    <property type="term" value="F:DNA binding"/>
    <property type="evidence" value="ECO:0007669"/>
    <property type="project" value="UniProtKB-KW"/>
</dbReference>
<sequence length="290" mass="32762">MDIRVLRYFVAVAREQNFSRAADSLHVSQPALSRQIQDLETELGTKLFSRAHRQILLTQEGHYLMQRAEEIISIVDKTTYNLQKQDIISGTLDIGAGESIGLRPVMQTIQQIVRQYPEVHINLKSGDSEDIKAKLDAGTLEFAVIMGHQQLSQYNTLTLPDENQWGALMRKDEQLASHEVITASDLLGRPLIGSGQMMRLATFREWSHNLIDQYNFIGTYNLIFNAKLLVETGAGIALTYKDLVDTTGDTDLIFRPLSPKMSEPNTLIWPKNHSLPNVSQLFLDTLKQNI</sequence>
<reference evidence="6" key="1">
    <citation type="journal article" date="2014" name="Genome Announc.">
        <title>Draft Genome Sequence of Lactobacillus oryzae Strain SG293T.</title>
        <authorList>
            <person name="Tanizawa Y."/>
            <person name="Fujisawa T."/>
            <person name="Mochizuki T."/>
            <person name="Kaminuma E."/>
            <person name="Nakamura Y."/>
            <person name="Tohno M."/>
        </authorList>
    </citation>
    <scope>NUCLEOTIDE SEQUENCE [LARGE SCALE GENOMIC DNA]</scope>
    <source>
        <strain evidence="6">SG293</strain>
    </source>
</reference>
<dbReference type="eggNOG" id="COG0583">
    <property type="taxonomic scope" value="Bacteria"/>
</dbReference>
<feature type="domain" description="HTH lysR-type" evidence="5">
    <location>
        <begin position="1"/>
        <end position="58"/>
    </location>
</feature>
<evidence type="ECO:0000256" key="1">
    <source>
        <dbReference type="ARBA" id="ARBA00009437"/>
    </source>
</evidence>
<dbReference type="InterPro" id="IPR050950">
    <property type="entry name" value="HTH-type_LysR_regulators"/>
</dbReference>
<dbReference type="OrthoDB" id="9803735at2"/>
<organism evidence="6 7">
    <name type="scientific">Secundilactobacillus oryzae JCM 18671</name>
    <dbReference type="NCBI Taxonomy" id="1291743"/>
    <lineage>
        <taxon>Bacteria</taxon>
        <taxon>Bacillati</taxon>
        <taxon>Bacillota</taxon>
        <taxon>Bacilli</taxon>
        <taxon>Lactobacillales</taxon>
        <taxon>Lactobacillaceae</taxon>
        <taxon>Secundilactobacillus</taxon>
    </lineage>
</organism>
<comment type="caution">
    <text evidence="6">The sequence shown here is derived from an EMBL/GenBank/DDBJ whole genome shotgun (WGS) entry which is preliminary data.</text>
</comment>
<dbReference type="CDD" id="cd05466">
    <property type="entry name" value="PBP2_LTTR_substrate"/>
    <property type="match status" value="1"/>
</dbReference>
<proteinExistence type="inferred from homology"/>
<evidence type="ECO:0000256" key="4">
    <source>
        <dbReference type="ARBA" id="ARBA00023163"/>
    </source>
</evidence>
<evidence type="ECO:0000313" key="6">
    <source>
        <dbReference type="EMBL" id="GAK48320.1"/>
    </source>
</evidence>
<dbReference type="InterPro" id="IPR036388">
    <property type="entry name" value="WH-like_DNA-bd_sf"/>
</dbReference>
<evidence type="ECO:0000256" key="3">
    <source>
        <dbReference type="ARBA" id="ARBA00023125"/>
    </source>
</evidence>
<dbReference type="GO" id="GO:0003700">
    <property type="term" value="F:DNA-binding transcription factor activity"/>
    <property type="evidence" value="ECO:0007669"/>
    <property type="project" value="InterPro"/>
</dbReference>
<dbReference type="InterPro" id="IPR005119">
    <property type="entry name" value="LysR_subst-bd"/>
</dbReference>
<dbReference type="AlphaFoldDB" id="A0A081BJV2"/>
<evidence type="ECO:0000256" key="2">
    <source>
        <dbReference type="ARBA" id="ARBA00023015"/>
    </source>
</evidence>
<dbReference type="Proteomes" id="UP000028700">
    <property type="component" value="Unassembled WGS sequence"/>
</dbReference>
<name>A0A081BJV2_9LACO</name>
<dbReference type="FunFam" id="1.10.10.10:FF:000001">
    <property type="entry name" value="LysR family transcriptional regulator"/>
    <property type="match status" value="1"/>
</dbReference>
<dbReference type="EMBL" id="BBJM01000025">
    <property type="protein sequence ID" value="GAK48320.1"/>
    <property type="molecule type" value="Genomic_DNA"/>
</dbReference>
<evidence type="ECO:0000313" key="7">
    <source>
        <dbReference type="Proteomes" id="UP000028700"/>
    </source>
</evidence>
<evidence type="ECO:0000259" key="5">
    <source>
        <dbReference type="PROSITE" id="PS50931"/>
    </source>
</evidence>
<dbReference type="PROSITE" id="PS50931">
    <property type="entry name" value="HTH_LYSR"/>
    <property type="match status" value="1"/>
</dbReference>
<gene>
    <name evidence="6" type="ORF">LOSG293_250110</name>
</gene>
<dbReference type="Gene3D" id="1.10.10.10">
    <property type="entry name" value="Winged helix-like DNA-binding domain superfamily/Winged helix DNA-binding domain"/>
    <property type="match status" value="1"/>
</dbReference>
<dbReference type="SUPFAM" id="SSF53850">
    <property type="entry name" value="Periplasmic binding protein-like II"/>
    <property type="match status" value="1"/>
</dbReference>
<dbReference type="STRING" id="1291743.LOSG293_250110"/>
<accession>A0A081BJV2</accession>
<protein>
    <submittedName>
        <fullName evidence="6">Transcriptional regulator</fullName>
    </submittedName>
</protein>
<dbReference type="PRINTS" id="PR00039">
    <property type="entry name" value="HTHLYSR"/>
</dbReference>
<keyword evidence="2" id="KW-0805">Transcription regulation</keyword>
<dbReference type="InterPro" id="IPR036390">
    <property type="entry name" value="WH_DNA-bd_sf"/>
</dbReference>
<dbReference type="Pfam" id="PF03466">
    <property type="entry name" value="LysR_substrate"/>
    <property type="match status" value="1"/>
</dbReference>
<keyword evidence="4" id="KW-0804">Transcription</keyword>
<dbReference type="PANTHER" id="PTHR30419">
    <property type="entry name" value="HTH-TYPE TRANSCRIPTIONAL REGULATOR YBHD"/>
    <property type="match status" value="1"/>
</dbReference>
<dbReference type="Pfam" id="PF00126">
    <property type="entry name" value="HTH_1"/>
    <property type="match status" value="1"/>
</dbReference>
<dbReference type="RefSeq" id="WP_034528689.1">
    <property type="nucleotide sequence ID" value="NZ_BBJM01000025.1"/>
</dbReference>
<dbReference type="InterPro" id="IPR000847">
    <property type="entry name" value="LysR_HTH_N"/>
</dbReference>